<keyword evidence="1" id="KW-0175">Coiled coil</keyword>
<dbReference type="eggNOG" id="ENOG502QUT5">
    <property type="taxonomic scope" value="Eukaryota"/>
</dbReference>
<dbReference type="Pfam" id="PF15799">
    <property type="entry name" value="CCD48"/>
    <property type="match status" value="1"/>
</dbReference>
<dbReference type="GeneTree" id="ENSGT00940000163561"/>
<protein>
    <submittedName>
        <fullName evidence="2">Uncharacterized protein</fullName>
    </submittedName>
</protein>
<dbReference type="EMBL" id="AFYH01150883">
    <property type="status" value="NOT_ANNOTATED_CDS"/>
    <property type="molecule type" value="Genomic_DNA"/>
</dbReference>
<dbReference type="Bgee" id="ENSLACG00000000602">
    <property type="expression patterns" value="Expressed in pelvic fin and 2 other cell types or tissues"/>
</dbReference>
<sequence>CDDKTVKKLLSHLGSSKNDESKNAIVDLVDRVTKLTEELGLKEQDVKMLENDMDQMKGSLLCELQQKVEETELLQMELQMLETERVRLSLVEEKLMDVLQLLQQLRDLNISRRTLGKILLSTLESCTDPTHGKAHIFEVLDTLYHELAACEVLSGKPPEKAQSHQSLANPLLISC</sequence>
<dbReference type="Ensembl" id="ENSLACT00000000681.1">
    <property type="protein sequence ID" value="ENSLACP00000000675.1"/>
    <property type="gene ID" value="ENSLACG00000000602.1"/>
</dbReference>
<keyword evidence="3" id="KW-1185">Reference proteome</keyword>
<evidence type="ECO:0000313" key="2">
    <source>
        <dbReference type="Ensembl" id="ENSLACP00000000675.1"/>
    </source>
</evidence>
<feature type="coiled-coil region" evidence="1">
    <location>
        <begin position="18"/>
        <end position="108"/>
    </location>
</feature>
<accession>H2ZTF4</accession>
<dbReference type="OMA" id="GADHICT"/>
<dbReference type="Proteomes" id="UP000008672">
    <property type="component" value="Unassembled WGS sequence"/>
</dbReference>
<reference evidence="3" key="1">
    <citation type="submission" date="2011-08" db="EMBL/GenBank/DDBJ databases">
        <title>The draft genome of Latimeria chalumnae.</title>
        <authorList>
            <person name="Di Palma F."/>
            <person name="Alfoldi J."/>
            <person name="Johnson J."/>
            <person name="Berlin A."/>
            <person name="Gnerre S."/>
            <person name="Jaffe D."/>
            <person name="MacCallum I."/>
            <person name="Young S."/>
            <person name="Walker B.J."/>
            <person name="Lander E."/>
            <person name="Lindblad-Toh K."/>
        </authorList>
    </citation>
    <scope>NUCLEOTIDE SEQUENCE [LARGE SCALE GENOMIC DNA]</scope>
    <source>
        <strain evidence="3">Wild caught</strain>
    </source>
</reference>
<evidence type="ECO:0000313" key="3">
    <source>
        <dbReference type="Proteomes" id="UP000008672"/>
    </source>
</evidence>
<dbReference type="STRING" id="7897.ENSLACP00000000675"/>
<dbReference type="InterPro" id="IPR031601">
    <property type="entry name" value="CCD48"/>
</dbReference>
<organism evidence="2 3">
    <name type="scientific">Latimeria chalumnae</name>
    <name type="common">Coelacanth</name>
    <dbReference type="NCBI Taxonomy" id="7897"/>
    <lineage>
        <taxon>Eukaryota</taxon>
        <taxon>Metazoa</taxon>
        <taxon>Chordata</taxon>
        <taxon>Craniata</taxon>
        <taxon>Vertebrata</taxon>
        <taxon>Euteleostomi</taxon>
        <taxon>Coelacanthiformes</taxon>
        <taxon>Coelacanthidae</taxon>
        <taxon>Latimeria</taxon>
    </lineage>
</organism>
<dbReference type="EMBL" id="AFYH01150884">
    <property type="status" value="NOT_ANNOTATED_CDS"/>
    <property type="molecule type" value="Genomic_DNA"/>
</dbReference>
<dbReference type="HOGENOM" id="CLU_059292_0_0_1"/>
<reference evidence="2" key="2">
    <citation type="submission" date="2025-08" db="UniProtKB">
        <authorList>
            <consortium name="Ensembl"/>
        </authorList>
    </citation>
    <scope>IDENTIFICATION</scope>
</reference>
<reference evidence="2" key="3">
    <citation type="submission" date="2025-09" db="UniProtKB">
        <authorList>
            <consortium name="Ensembl"/>
        </authorList>
    </citation>
    <scope>IDENTIFICATION</scope>
</reference>
<dbReference type="AlphaFoldDB" id="H2ZTF4"/>
<proteinExistence type="predicted"/>
<dbReference type="InParanoid" id="H2ZTF4"/>
<evidence type="ECO:0000256" key="1">
    <source>
        <dbReference type="SAM" id="Coils"/>
    </source>
</evidence>
<name>H2ZTF4_LATCH</name>